<accession>A0ABU9Z666</accession>
<name>A0ABU9Z666_9HYPH</name>
<dbReference type="Gene3D" id="1.10.10.60">
    <property type="entry name" value="Homeodomain-like"/>
    <property type="match status" value="1"/>
</dbReference>
<organism evidence="5 6">
    <name type="scientific">Methylorubrum rhodesianum</name>
    <dbReference type="NCBI Taxonomy" id="29427"/>
    <lineage>
        <taxon>Bacteria</taxon>
        <taxon>Pseudomonadati</taxon>
        <taxon>Pseudomonadota</taxon>
        <taxon>Alphaproteobacteria</taxon>
        <taxon>Hyphomicrobiales</taxon>
        <taxon>Methylobacteriaceae</taxon>
        <taxon>Methylorubrum</taxon>
    </lineage>
</organism>
<keyword evidence="3" id="KW-0804">Transcription</keyword>
<evidence type="ECO:0000313" key="5">
    <source>
        <dbReference type="EMBL" id="MEN3226740.1"/>
    </source>
</evidence>
<dbReference type="PANTHER" id="PTHR46796">
    <property type="entry name" value="HTH-TYPE TRANSCRIPTIONAL ACTIVATOR RHAS-RELATED"/>
    <property type="match status" value="1"/>
</dbReference>
<dbReference type="SUPFAM" id="SSF46689">
    <property type="entry name" value="Homeodomain-like"/>
    <property type="match status" value="2"/>
</dbReference>
<evidence type="ECO:0000256" key="1">
    <source>
        <dbReference type="ARBA" id="ARBA00023015"/>
    </source>
</evidence>
<dbReference type="Pfam" id="PF12833">
    <property type="entry name" value="HTH_18"/>
    <property type="match status" value="1"/>
</dbReference>
<evidence type="ECO:0000256" key="3">
    <source>
        <dbReference type="ARBA" id="ARBA00023163"/>
    </source>
</evidence>
<protein>
    <submittedName>
        <fullName evidence="5">Helix-turn-helix transcriptional regulator</fullName>
    </submittedName>
</protein>
<evidence type="ECO:0000259" key="4">
    <source>
        <dbReference type="PROSITE" id="PS01124"/>
    </source>
</evidence>
<evidence type="ECO:0000256" key="2">
    <source>
        <dbReference type="ARBA" id="ARBA00023125"/>
    </source>
</evidence>
<proteinExistence type="predicted"/>
<dbReference type="InterPro" id="IPR018062">
    <property type="entry name" value="HTH_AraC-typ_CS"/>
</dbReference>
<gene>
    <name evidence="5" type="ORF">PUR21_03520</name>
</gene>
<evidence type="ECO:0000313" key="6">
    <source>
        <dbReference type="Proteomes" id="UP001404845"/>
    </source>
</evidence>
<keyword evidence="6" id="KW-1185">Reference proteome</keyword>
<dbReference type="InterPro" id="IPR050204">
    <property type="entry name" value="AraC_XylS_family_regulators"/>
</dbReference>
<dbReference type="PROSITE" id="PS01124">
    <property type="entry name" value="HTH_ARAC_FAMILY_2"/>
    <property type="match status" value="1"/>
</dbReference>
<reference evidence="5 6" key="1">
    <citation type="journal article" date="2023" name="PLoS ONE">
        <title>Complete genome assembly of Hawai'i environmental nontuberculous mycobacteria reveals unexpected co-isolation with methylobacteria.</title>
        <authorList>
            <person name="Hendrix J."/>
            <person name="Epperson L.E."/>
            <person name="Tong E.I."/>
            <person name="Chan Y.L."/>
            <person name="Hasan N.A."/>
            <person name="Dawrs S.N."/>
            <person name="Norton G.J."/>
            <person name="Virdi R."/>
            <person name="Crooks J.L."/>
            <person name="Chan E.D."/>
            <person name="Honda J.R."/>
            <person name="Strong M."/>
        </authorList>
    </citation>
    <scope>NUCLEOTIDE SEQUENCE [LARGE SCALE GENOMIC DNA]</scope>
    <source>
        <strain evidence="5 6">NJH_HI01</strain>
    </source>
</reference>
<dbReference type="RefSeq" id="WP_200670688.1">
    <property type="nucleotide sequence ID" value="NZ_JACWCW010000017.1"/>
</dbReference>
<feature type="domain" description="HTH araC/xylS-type" evidence="4">
    <location>
        <begin position="233"/>
        <end position="334"/>
    </location>
</feature>
<dbReference type="PROSITE" id="PS00041">
    <property type="entry name" value="HTH_ARAC_FAMILY_1"/>
    <property type="match status" value="1"/>
</dbReference>
<dbReference type="PANTHER" id="PTHR46796:SF12">
    <property type="entry name" value="HTH-TYPE DNA-BINDING TRANSCRIPTIONAL ACTIVATOR EUTR"/>
    <property type="match status" value="1"/>
</dbReference>
<comment type="caution">
    <text evidence="5">The sequence shown here is derived from an EMBL/GenBank/DDBJ whole genome shotgun (WGS) entry which is preliminary data.</text>
</comment>
<keyword evidence="1" id="KW-0805">Transcription regulation</keyword>
<dbReference type="SMART" id="SM00342">
    <property type="entry name" value="HTH_ARAC"/>
    <property type="match status" value="1"/>
</dbReference>
<sequence>MSDTNSRLSEIRGSNAIWRPQRFFAHRLQSAREFEHLNDGGGLAVDFYPVSRGAPQVRVEGGQSRTMSLWHTQSATGFLTVPTLEADLFTIRFVTSGQMIRRNWRGEHAAMQGYATFSALEDMRNGEASAGFSAISSTIARTSLLASYHALERKLDRPLPVLEPLTSIDTLGMRALLLSLEQMQIRLRDVRTSEDLFFPLLEEIVSYQLLSVWPRAPAAELPSAGNLAAAHVRSAIDYIEAHLATPLRLADVAAAAGVSVRMLQMSFKRELSMTPVEFIIERRLQHVHRDLCRESHRDTSIAELGRRWGFAHMSDFAQRYRRRFGCAPSDTRRDMLRKVEYSE</sequence>
<keyword evidence="2" id="KW-0238">DNA-binding</keyword>
<dbReference type="EMBL" id="JAQYXL010000001">
    <property type="protein sequence ID" value="MEN3226740.1"/>
    <property type="molecule type" value="Genomic_DNA"/>
</dbReference>
<dbReference type="Proteomes" id="UP001404845">
    <property type="component" value="Unassembled WGS sequence"/>
</dbReference>
<dbReference type="InterPro" id="IPR018060">
    <property type="entry name" value="HTH_AraC"/>
</dbReference>
<dbReference type="InterPro" id="IPR009057">
    <property type="entry name" value="Homeodomain-like_sf"/>
</dbReference>